<keyword evidence="2" id="KW-0808">Transferase</keyword>
<feature type="region of interest" description="Disordered" evidence="1">
    <location>
        <begin position="277"/>
        <end position="297"/>
    </location>
</feature>
<protein>
    <submittedName>
        <fullName evidence="2">Reverse transcriptase domain-containing protein</fullName>
    </submittedName>
</protein>
<dbReference type="Gene3D" id="2.40.70.10">
    <property type="entry name" value="Acid Proteases"/>
    <property type="match status" value="1"/>
</dbReference>
<reference evidence="2" key="1">
    <citation type="journal article" date="2019" name="Sci. Rep.">
        <title>Draft genome of Tanacetum cinerariifolium, the natural source of mosquito coil.</title>
        <authorList>
            <person name="Yamashiro T."/>
            <person name="Shiraishi A."/>
            <person name="Satake H."/>
            <person name="Nakayama K."/>
        </authorList>
    </citation>
    <scope>NUCLEOTIDE SEQUENCE</scope>
</reference>
<comment type="caution">
    <text evidence="2">The sequence shown here is derived from an EMBL/GenBank/DDBJ whole genome shotgun (WGS) entry which is preliminary data.</text>
</comment>
<proteinExistence type="predicted"/>
<dbReference type="InterPro" id="IPR021109">
    <property type="entry name" value="Peptidase_aspartic_dom_sf"/>
</dbReference>
<feature type="compositionally biased region" description="Acidic residues" evidence="1">
    <location>
        <begin position="344"/>
        <end position="353"/>
    </location>
</feature>
<dbReference type="EMBL" id="BKCJ010000684">
    <property type="protein sequence ID" value="GEU35381.1"/>
    <property type="molecule type" value="Genomic_DNA"/>
</dbReference>
<dbReference type="PANTHER" id="PTHR33067">
    <property type="entry name" value="RNA-DIRECTED DNA POLYMERASE-RELATED"/>
    <property type="match status" value="1"/>
</dbReference>
<name>A0A6L2JEG1_TANCI</name>
<feature type="region of interest" description="Disordered" evidence="1">
    <location>
        <begin position="335"/>
        <end position="389"/>
    </location>
</feature>
<feature type="compositionally biased region" description="Low complexity" evidence="1">
    <location>
        <begin position="371"/>
        <end position="380"/>
    </location>
</feature>
<accession>A0A6L2JEG1</accession>
<sequence>MANMRTMLELLRAPTKGYGDAIVIPVILAEDYELKARLLQLVTSSQFHGFERDDPHAHIRWFNKITYMLKYKNVPNDAIKLMLFPFSLKEAARTWLEKNPLVLSIHGKISFLIINTTSYSSPSLDITALTDMVKELVLMNKANQQAFMKAVEETCVTCGSPHPYYECLATDSYTFNAFAATRTYNQGGKFTFPADFVVVDYDVDPHVPLILGRPFLRTARALVDVYGEELILRDGDEQLIFHAGSTSKHPHKHGNKSINFIDITCEDHFPQVLKFKKSNHSSSGSTTPLSDSSPSLTPFETTNLKEIEFLMHQDPSTGSNIKTINPILEKFIDKPALDYLPPPGDEDDDDDDLFDLKSDNDSTLPEDSSESSKISSLSSSPFGNEDKVFNPGIHILGRTQISNDESNDKDLKDKDLTLEDPDFFIYIF</sequence>
<evidence type="ECO:0000313" key="2">
    <source>
        <dbReference type="EMBL" id="GEU35381.1"/>
    </source>
</evidence>
<organism evidence="2">
    <name type="scientific">Tanacetum cinerariifolium</name>
    <name type="common">Dalmatian daisy</name>
    <name type="synonym">Chrysanthemum cinerariifolium</name>
    <dbReference type="NCBI Taxonomy" id="118510"/>
    <lineage>
        <taxon>Eukaryota</taxon>
        <taxon>Viridiplantae</taxon>
        <taxon>Streptophyta</taxon>
        <taxon>Embryophyta</taxon>
        <taxon>Tracheophyta</taxon>
        <taxon>Spermatophyta</taxon>
        <taxon>Magnoliopsida</taxon>
        <taxon>eudicotyledons</taxon>
        <taxon>Gunneridae</taxon>
        <taxon>Pentapetalae</taxon>
        <taxon>asterids</taxon>
        <taxon>campanulids</taxon>
        <taxon>Asterales</taxon>
        <taxon>Asteraceae</taxon>
        <taxon>Asteroideae</taxon>
        <taxon>Anthemideae</taxon>
        <taxon>Anthemidinae</taxon>
        <taxon>Tanacetum</taxon>
    </lineage>
</organism>
<feature type="compositionally biased region" description="Low complexity" evidence="1">
    <location>
        <begin position="281"/>
        <end position="297"/>
    </location>
</feature>
<dbReference type="AlphaFoldDB" id="A0A6L2JEG1"/>
<evidence type="ECO:0000256" key="1">
    <source>
        <dbReference type="SAM" id="MobiDB-lite"/>
    </source>
</evidence>
<keyword evidence="2" id="KW-0548">Nucleotidyltransferase</keyword>
<dbReference type="GO" id="GO:0003964">
    <property type="term" value="F:RNA-directed DNA polymerase activity"/>
    <property type="evidence" value="ECO:0007669"/>
    <property type="project" value="UniProtKB-KW"/>
</dbReference>
<keyword evidence="2" id="KW-0695">RNA-directed DNA polymerase</keyword>
<gene>
    <name evidence="2" type="ORF">Tci_007359</name>
</gene>
<dbReference type="PANTHER" id="PTHR33067:SF9">
    <property type="entry name" value="RNA-DIRECTED DNA POLYMERASE"/>
    <property type="match status" value="1"/>
</dbReference>